<proteinExistence type="predicted"/>
<name>A0A392NPI3_9FABA</name>
<dbReference type="EMBL" id="LXQA010045312">
    <property type="protein sequence ID" value="MCI01130.1"/>
    <property type="molecule type" value="Genomic_DNA"/>
</dbReference>
<feature type="non-terminal residue" evidence="1">
    <location>
        <position position="23"/>
    </location>
</feature>
<organism evidence="1 2">
    <name type="scientific">Trifolium medium</name>
    <dbReference type="NCBI Taxonomy" id="97028"/>
    <lineage>
        <taxon>Eukaryota</taxon>
        <taxon>Viridiplantae</taxon>
        <taxon>Streptophyta</taxon>
        <taxon>Embryophyta</taxon>
        <taxon>Tracheophyta</taxon>
        <taxon>Spermatophyta</taxon>
        <taxon>Magnoliopsida</taxon>
        <taxon>eudicotyledons</taxon>
        <taxon>Gunneridae</taxon>
        <taxon>Pentapetalae</taxon>
        <taxon>rosids</taxon>
        <taxon>fabids</taxon>
        <taxon>Fabales</taxon>
        <taxon>Fabaceae</taxon>
        <taxon>Papilionoideae</taxon>
        <taxon>50 kb inversion clade</taxon>
        <taxon>NPAAA clade</taxon>
        <taxon>Hologalegina</taxon>
        <taxon>IRL clade</taxon>
        <taxon>Trifolieae</taxon>
        <taxon>Trifolium</taxon>
    </lineage>
</organism>
<evidence type="ECO:0000313" key="1">
    <source>
        <dbReference type="EMBL" id="MCI01130.1"/>
    </source>
</evidence>
<dbReference type="AlphaFoldDB" id="A0A392NPI3"/>
<protein>
    <submittedName>
        <fullName evidence="1">Uncharacterized protein</fullName>
    </submittedName>
</protein>
<accession>A0A392NPI3</accession>
<comment type="caution">
    <text evidence="1">The sequence shown here is derived from an EMBL/GenBank/DDBJ whole genome shotgun (WGS) entry which is preliminary data.</text>
</comment>
<reference evidence="1 2" key="1">
    <citation type="journal article" date="2018" name="Front. Plant Sci.">
        <title>Red Clover (Trifolium pratense) and Zigzag Clover (T. medium) - A Picture of Genomic Similarities and Differences.</title>
        <authorList>
            <person name="Dluhosova J."/>
            <person name="Istvanek J."/>
            <person name="Nedelnik J."/>
            <person name="Repkova J."/>
        </authorList>
    </citation>
    <scope>NUCLEOTIDE SEQUENCE [LARGE SCALE GENOMIC DNA]</scope>
    <source>
        <strain evidence="2">cv. 10/8</strain>
        <tissue evidence="1">Leaf</tissue>
    </source>
</reference>
<dbReference type="Proteomes" id="UP000265520">
    <property type="component" value="Unassembled WGS sequence"/>
</dbReference>
<evidence type="ECO:0000313" key="2">
    <source>
        <dbReference type="Proteomes" id="UP000265520"/>
    </source>
</evidence>
<sequence>MVAERINGGDEASRSTAVALVTV</sequence>
<keyword evidence="2" id="KW-1185">Reference proteome</keyword>